<gene>
    <name evidence="3" type="ORF">FB460_2589</name>
</gene>
<feature type="compositionally biased region" description="Basic and acidic residues" evidence="1">
    <location>
        <begin position="8"/>
        <end position="18"/>
    </location>
</feature>
<dbReference type="Gene3D" id="3.30.70.920">
    <property type="match status" value="1"/>
</dbReference>
<proteinExistence type="predicted"/>
<dbReference type="InterPro" id="IPR019887">
    <property type="entry name" value="Tscrpt_reg_AsnC/Lrp_C"/>
</dbReference>
<protein>
    <submittedName>
        <fullName evidence="3">AsnC-like helix-turn-helix protein</fullName>
    </submittedName>
</protein>
<organism evidence="3 4">
    <name type="scientific">Propioniferax innocua</name>
    <dbReference type="NCBI Taxonomy" id="1753"/>
    <lineage>
        <taxon>Bacteria</taxon>
        <taxon>Bacillati</taxon>
        <taxon>Actinomycetota</taxon>
        <taxon>Actinomycetes</taxon>
        <taxon>Propionibacteriales</taxon>
        <taxon>Propionibacteriaceae</taxon>
        <taxon>Propioniferax</taxon>
    </lineage>
</organism>
<reference evidence="3 4" key="1">
    <citation type="submission" date="2019-06" db="EMBL/GenBank/DDBJ databases">
        <title>Sequencing the genomes of 1000 actinobacteria strains.</title>
        <authorList>
            <person name="Klenk H.-P."/>
        </authorList>
    </citation>
    <scope>NUCLEOTIDE SEQUENCE [LARGE SCALE GENOMIC DNA]</scope>
    <source>
        <strain evidence="3 4">DSM 8251</strain>
    </source>
</reference>
<evidence type="ECO:0000256" key="1">
    <source>
        <dbReference type="SAM" id="MobiDB-lite"/>
    </source>
</evidence>
<dbReference type="Proteomes" id="UP000316196">
    <property type="component" value="Unassembled WGS sequence"/>
</dbReference>
<sequence length="120" mass="12951">MNACDGGRLVDRLADPHRSGSVSHNKTRRRFPDTGAYLKGDVMTVQSYVLVQTLVGQAAEVAENLRQIPGVTRAEDVIGPYDIIVHAEADSVDELGAMIVSKIQQSEGITRTVTCSVVNL</sequence>
<evidence type="ECO:0000313" key="3">
    <source>
        <dbReference type="EMBL" id="TQL56284.1"/>
    </source>
</evidence>
<feature type="region of interest" description="Disordered" evidence="1">
    <location>
        <begin position="1"/>
        <end position="28"/>
    </location>
</feature>
<comment type="caution">
    <text evidence="3">The sequence shown here is derived from an EMBL/GenBank/DDBJ whole genome shotgun (WGS) entry which is preliminary data.</text>
</comment>
<feature type="domain" description="Transcription regulator AsnC/Lrp ligand binding" evidence="2">
    <location>
        <begin position="49"/>
        <end position="117"/>
    </location>
</feature>
<dbReference type="Pfam" id="PF01037">
    <property type="entry name" value="AsnC_trans_reg"/>
    <property type="match status" value="1"/>
</dbReference>
<dbReference type="RefSeq" id="WP_246044420.1">
    <property type="nucleotide sequence ID" value="NZ_BAAAMD010000003.1"/>
</dbReference>
<dbReference type="SUPFAM" id="SSF54909">
    <property type="entry name" value="Dimeric alpha+beta barrel"/>
    <property type="match status" value="1"/>
</dbReference>
<evidence type="ECO:0000313" key="4">
    <source>
        <dbReference type="Proteomes" id="UP000316196"/>
    </source>
</evidence>
<dbReference type="EMBL" id="VFOR01000005">
    <property type="protein sequence ID" value="TQL56284.1"/>
    <property type="molecule type" value="Genomic_DNA"/>
</dbReference>
<dbReference type="AlphaFoldDB" id="A0A542Z7K1"/>
<evidence type="ECO:0000259" key="2">
    <source>
        <dbReference type="Pfam" id="PF01037"/>
    </source>
</evidence>
<accession>A0A542Z7K1</accession>
<name>A0A542Z7K1_9ACTN</name>
<keyword evidence="4" id="KW-1185">Reference proteome</keyword>
<dbReference type="InterPro" id="IPR011008">
    <property type="entry name" value="Dimeric_a/b-barrel"/>
</dbReference>